<dbReference type="GO" id="GO:0032259">
    <property type="term" value="P:methylation"/>
    <property type="evidence" value="ECO:0007669"/>
    <property type="project" value="UniProtKB-KW"/>
</dbReference>
<proteinExistence type="inferred from homology"/>
<evidence type="ECO:0000313" key="5">
    <source>
        <dbReference type="Proteomes" id="UP000494245"/>
    </source>
</evidence>
<reference evidence="4 5" key="1">
    <citation type="submission" date="2020-04" db="EMBL/GenBank/DDBJ databases">
        <authorList>
            <consortium name="Desulfovibrio sp. FSS-1 genome sequencing consortium"/>
            <person name="Shimoshige H."/>
            <person name="Kobayashi H."/>
            <person name="Maekawa T."/>
        </authorList>
    </citation>
    <scope>NUCLEOTIDE SEQUENCE [LARGE SCALE GENOMIC DNA]</scope>
    <source>
        <strain evidence="4 5">SIID29052-01</strain>
    </source>
</reference>
<dbReference type="EC" id="2.1.1.-" evidence="4"/>
<dbReference type="SUPFAM" id="SSF118196">
    <property type="entry name" value="YaeB-like"/>
    <property type="match status" value="1"/>
</dbReference>
<comment type="caution">
    <text evidence="4">The sequence shown here is derived from an EMBL/GenBank/DDBJ whole genome shotgun (WGS) entry which is preliminary data.</text>
</comment>
<evidence type="ECO:0000256" key="1">
    <source>
        <dbReference type="ARBA" id="ARBA00022691"/>
    </source>
</evidence>
<dbReference type="Proteomes" id="UP000494245">
    <property type="component" value="Unassembled WGS sequence"/>
</dbReference>
<dbReference type="InterPro" id="IPR036413">
    <property type="entry name" value="YaeB-like_sf"/>
</dbReference>
<dbReference type="InterPro" id="IPR040372">
    <property type="entry name" value="YaeB-like"/>
</dbReference>
<gene>
    <name evidence="4" type="primary">trmO</name>
    <name evidence="4" type="ORF">NNJEOMEG_02542</name>
</gene>
<comment type="similarity">
    <text evidence="2">Belongs to the tRNA methyltransferase O family.</text>
</comment>
<dbReference type="RefSeq" id="WP_173085007.1">
    <property type="nucleotide sequence ID" value="NZ_BLTE01000011.1"/>
</dbReference>
<keyword evidence="4" id="KW-0808">Transferase</keyword>
<organism evidence="4 5">
    <name type="scientific">Fundidesulfovibrio magnetotacticus</name>
    <dbReference type="NCBI Taxonomy" id="2730080"/>
    <lineage>
        <taxon>Bacteria</taxon>
        <taxon>Pseudomonadati</taxon>
        <taxon>Thermodesulfobacteriota</taxon>
        <taxon>Desulfovibrionia</taxon>
        <taxon>Desulfovibrionales</taxon>
        <taxon>Desulfovibrionaceae</taxon>
        <taxon>Fundidesulfovibrio</taxon>
    </lineage>
</organism>
<reference evidence="4 5" key="2">
    <citation type="submission" date="2020-05" db="EMBL/GenBank/DDBJ databases">
        <title>Draft genome sequence of Desulfovibrio sp. strainFSS-1.</title>
        <authorList>
            <person name="Shimoshige H."/>
            <person name="Kobayashi H."/>
            <person name="Maekawa T."/>
        </authorList>
    </citation>
    <scope>NUCLEOTIDE SEQUENCE [LARGE SCALE GENOMIC DNA]</scope>
    <source>
        <strain evidence="4 5">SIID29052-01</strain>
    </source>
</reference>
<dbReference type="InterPro" id="IPR036414">
    <property type="entry name" value="YaeB_N_sf"/>
</dbReference>
<dbReference type="PROSITE" id="PS51257">
    <property type="entry name" value="PROKAR_LIPOPROTEIN"/>
    <property type="match status" value="1"/>
</dbReference>
<dbReference type="Gene3D" id="2.40.30.70">
    <property type="entry name" value="YaeB-like"/>
    <property type="match status" value="1"/>
</dbReference>
<protein>
    <submittedName>
        <fullName evidence="4">tRNA (Adenine(37)-N6)-methyltransferase</fullName>
        <ecNumber evidence="4">2.1.1.-</ecNumber>
    </submittedName>
</protein>
<dbReference type="InterPro" id="IPR023368">
    <property type="entry name" value="UPF0066_cons_site"/>
</dbReference>
<sequence>MTVCYRPIGVARTPHARAEGMPIQPVGALGVAGCIEVFEPYRQGLKDLEGFSHIVLLYHLHEIRDARLLVKPYLGDALHGVFATRSPCRPNPIGLSVLRLTGHDGERVFVENVDMLDGTPVLDIKPYVPAFDAWEAPRIGWFEGVAENASSHRADARFHAED</sequence>
<name>A0A6V8M2M8_9BACT</name>
<accession>A0A6V8M2M8</accession>
<evidence type="ECO:0000259" key="3">
    <source>
        <dbReference type="PROSITE" id="PS51668"/>
    </source>
</evidence>
<dbReference type="PANTHER" id="PTHR12818">
    <property type="entry name" value="TRNA (ADENINE(37)-N6)-METHYLTRANSFERASE"/>
    <property type="match status" value="1"/>
</dbReference>
<dbReference type="PROSITE" id="PS01318">
    <property type="entry name" value="TSAA_1"/>
    <property type="match status" value="1"/>
</dbReference>
<evidence type="ECO:0000313" key="4">
    <source>
        <dbReference type="EMBL" id="GFK94695.1"/>
    </source>
</evidence>
<dbReference type="EMBL" id="BLTE01000011">
    <property type="protein sequence ID" value="GFK94695.1"/>
    <property type="molecule type" value="Genomic_DNA"/>
</dbReference>
<dbReference type="PANTHER" id="PTHR12818:SF0">
    <property type="entry name" value="TRNA (ADENINE(37)-N6)-METHYLTRANSFERASE"/>
    <property type="match status" value="1"/>
</dbReference>
<dbReference type="GO" id="GO:0008168">
    <property type="term" value="F:methyltransferase activity"/>
    <property type="evidence" value="ECO:0007669"/>
    <property type="project" value="UniProtKB-KW"/>
</dbReference>
<feature type="domain" description="TsaA-like" evidence="3">
    <location>
        <begin position="5"/>
        <end position="136"/>
    </location>
</feature>
<keyword evidence="1" id="KW-0949">S-adenosyl-L-methionine</keyword>
<dbReference type="Pfam" id="PF01980">
    <property type="entry name" value="TrmO_N"/>
    <property type="match status" value="1"/>
</dbReference>
<dbReference type="AlphaFoldDB" id="A0A6V8M2M8"/>
<keyword evidence="4" id="KW-0489">Methyltransferase</keyword>
<dbReference type="CDD" id="cd09281">
    <property type="entry name" value="UPF0066"/>
    <property type="match status" value="1"/>
</dbReference>
<evidence type="ECO:0000256" key="2">
    <source>
        <dbReference type="ARBA" id="ARBA00033753"/>
    </source>
</evidence>
<dbReference type="NCBIfam" id="TIGR00104">
    <property type="entry name" value="tRNA_TsaA"/>
    <property type="match status" value="1"/>
</dbReference>
<dbReference type="InterPro" id="IPR023370">
    <property type="entry name" value="TrmO-like_N"/>
</dbReference>
<keyword evidence="5" id="KW-1185">Reference proteome</keyword>
<dbReference type="PROSITE" id="PS51668">
    <property type="entry name" value="TSAA_2"/>
    <property type="match status" value="1"/>
</dbReference>